<evidence type="ECO:0000313" key="4">
    <source>
        <dbReference type="Proteomes" id="UP000036834"/>
    </source>
</evidence>
<dbReference type="STRING" id="54915.ADS79_05615"/>
<dbReference type="EMBL" id="BJON01000008">
    <property type="protein sequence ID" value="GED68180.1"/>
    <property type="molecule type" value="Genomic_DNA"/>
</dbReference>
<reference evidence="2 5" key="3">
    <citation type="submission" date="2019-06" db="EMBL/GenBank/DDBJ databases">
        <title>Whole genome shotgun sequence of Brevibacillus reuszeri NBRC 15719.</title>
        <authorList>
            <person name="Hosoyama A."/>
            <person name="Uohara A."/>
            <person name="Ohji S."/>
            <person name="Ichikawa N."/>
        </authorList>
    </citation>
    <scope>NUCLEOTIDE SEQUENCE [LARGE SCALE GENOMIC DNA]</scope>
    <source>
        <strain evidence="2 5">NBRC 15719</strain>
    </source>
</reference>
<protein>
    <submittedName>
        <fullName evidence="2">Tail Collar domain-containing protein</fullName>
    </submittedName>
    <submittedName>
        <fullName evidence="3">Tail collar protein</fullName>
    </submittedName>
</protein>
<comment type="caution">
    <text evidence="3">The sequence shown here is derived from an EMBL/GenBank/DDBJ whole genome shotgun (WGS) entry which is preliminary data.</text>
</comment>
<dbReference type="SUPFAM" id="SSF88874">
    <property type="entry name" value="Receptor-binding domain of short tail fibre protein gp12"/>
    <property type="match status" value="1"/>
</dbReference>
<evidence type="ECO:0000313" key="5">
    <source>
        <dbReference type="Proteomes" id="UP000319578"/>
    </source>
</evidence>
<reference evidence="3" key="2">
    <citation type="submission" date="2015-07" db="EMBL/GenBank/DDBJ databases">
        <title>MeaNS - Measles Nucleotide Surveillance Program.</title>
        <authorList>
            <person name="Tran T."/>
            <person name="Druce J."/>
        </authorList>
    </citation>
    <scope>NUCLEOTIDE SEQUENCE</scope>
    <source>
        <strain evidence="3">DSM 9887</strain>
    </source>
</reference>
<proteinExistence type="predicted"/>
<name>A0A0K9YYW5_9BACL</name>
<evidence type="ECO:0000259" key="1">
    <source>
        <dbReference type="Pfam" id="PF07484"/>
    </source>
</evidence>
<keyword evidence="5" id="KW-1185">Reference proteome</keyword>
<dbReference type="Proteomes" id="UP000319578">
    <property type="component" value="Unassembled WGS sequence"/>
</dbReference>
<dbReference type="OrthoDB" id="9810174at2"/>
<evidence type="ECO:0000313" key="2">
    <source>
        <dbReference type="EMBL" id="GED68180.1"/>
    </source>
</evidence>
<gene>
    <name evidence="3" type="ORF">ADS79_05615</name>
    <name evidence="2" type="ORF">BRE01_18820</name>
</gene>
<accession>A0A0K9YYW5</accession>
<dbReference type="InterPro" id="IPR011083">
    <property type="entry name" value="Phage_tail_collar_dom"/>
</dbReference>
<dbReference type="Gene3D" id="3.90.1340.10">
    <property type="entry name" value="Phage tail collar domain"/>
    <property type="match status" value="1"/>
</dbReference>
<feature type="domain" description="Phage tail collar" evidence="1">
    <location>
        <begin position="7"/>
        <end position="62"/>
    </location>
</feature>
<sequence length="178" mass="18568">MADAYLGEIRVFAGNFAPKGWALCNGQLLSITQNTALFSILGVQYGGDGKATFALPNLMGSAPMGQGEGPGLTPRTVGHQVGSATVTLLTTEIPAHTHIPNAYQAPGGLNEPDNHVWAETPAAGRPAKQTELYSATPNVAMSPLALSVAGGSQPHNNRQPYLAMNYIICLQGEFPARG</sequence>
<dbReference type="RefSeq" id="WP_049737430.1">
    <property type="nucleotide sequence ID" value="NZ_BJON01000008.1"/>
</dbReference>
<reference evidence="4" key="1">
    <citation type="submission" date="2015-07" db="EMBL/GenBank/DDBJ databases">
        <title>Genome sequencing project for genomic taxonomy and phylogenomics of Bacillus-like bacteria.</title>
        <authorList>
            <person name="Liu B."/>
            <person name="Wang J."/>
            <person name="Zhu Y."/>
            <person name="Liu G."/>
            <person name="Chen Q."/>
            <person name="Chen Z."/>
            <person name="Lan J."/>
            <person name="Che J."/>
            <person name="Ge C."/>
            <person name="Shi H."/>
            <person name="Pan Z."/>
            <person name="Liu X."/>
        </authorList>
    </citation>
    <scope>NUCLEOTIDE SEQUENCE [LARGE SCALE GENOMIC DNA]</scope>
    <source>
        <strain evidence="4">DSM 9887</strain>
    </source>
</reference>
<dbReference type="InterPro" id="IPR037053">
    <property type="entry name" value="Phage_tail_collar_dom_sf"/>
</dbReference>
<organism evidence="3 4">
    <name type="scientific">Brevibacillus reuszeri</name>
    <dbReference type="NCBI Taxonomy" id="54915"/>
    <lineage>
        <taxon>Bacteria</taxon>
        <taxon>Bacillati</taxon>
        <taxon>Bacillota</taxon>
        <taxon>Bacilli</taxon>
        <taxon>Bacillales</taxon>
        <taxon>Paenibacillaceae</taxon>
        <taxon>Brevibacillus</taxon>
    </lineage>
</organism>
<dbReference type="PATRIC" id="fig|54915.3.peg.6535"/>
<dbReference type="Pfam" id="PF07484">
    <property type="entry name" value="Collar"/>
    <property type="match status" value="1"/>
</dbReference>
<evidence type="ECO:0000313" key="3">
    <source>
        <dbReference type="EMBL" id="KNB73430.1"/>
    </source>
</evidence>
<dbReference type="AlphaFoldDB" id="A0A0K9YYW5"/>
<dbReference type="EMBL" id="LGIQ01000005">
    <property type="protein sequence ID" value="KNB73430.1"/>
    <property type="molecule type" value="Genomic_DNA"/>
</dbReference>
<dbReference type="Proteomes" id="UP000036834">
    <property type="component" value="Unassembled WGS sequence"/>
</dbReference>